<keyword evidence="4" id="KW-1185">Reference proteome</keyword>
<sequence length="133" mass="15038">MNVRMFWTLILSVSALPMATHALAVDKQMSKEMKKKMQAICAPEKGLAGGWQVSEVTPDAERSLSMVLHQMNALDKLKQINEVRTQVVAGTRYAIEFEFKDGEIWNAMIFHSARGDYMIERHAKKGPLCPKET</sequence>
<dbReference type="SUPFAM" id="SSF54403">
    <property type="entry name" value="Cystatin/monellin"/>
    <property type="match status" value="1"/>
</dbReference>
<dbReference type="EMBL" id="CP032094">
    <property type="protein sequence ID" value="AXY02616.1"/>
    <property type="molecule type" value="Genomic_DNA"/>
</dbReference>
<evidence type="ECO:0000313" key="3">
    <source>
        <dbReference type="EMBL" id="AXY02616.1"/>
    </source>
</evidence>
<dbReference type="Pfam" id="PF00031">
    <property type="entry name" value="Cystatin"/>
    <property type="match status" value="1"/>
</dbReference>
<dbReference type="CDD" id="cd00042">
    <property type="entry name" value="CY"/>
    <property type="match status" value="1"/>
</dbReference>
<evidence type="ECO:0000259" key="2">
    <source>
        <dbReference type="Pfam" id="PF00031"/>
    </source>
</evidence>
<feature type="signal peptide" evidence="1">
    <location>
        <begin position="1"/>
        <end position="24"/>
    </location>
</feature>
<dbReference type="InterPro" id="IPR000010">
    <property type="entry name" value="Cystatin_dom"/>
</dbReference>
<keyword evidence="1" id="KW-0732">Signal</keyword>
<evidence type="ECO:0000256" key="1">
    <source>
        <dbReference type="SAM" id="SignalP"/>
    </source>
</evidence>
<protein>
    <submittedName>
        <fullName evidence="3">Cystatin</fullName>
    </submittedName>
</protein>
<proteinExistence type="predicted"/>
<reference evidence="3 4" key="1">
    <citation type="submission" date="2018-08" db="EMBL/GenBank/DDBJ databases">
        <title>Genomic taxonomy of the Vibrionaceae family.</title>
        <authorList>
            <person name="Gomez-Gil B."/>
            <person name="Tanaka M."/>
            <person name="Sawabe T."/>
            <person name="Enciso-Ibarra K."/>
        </authorList>
    </citation>
    <scope>NUCLEOTIDE SEQUENCE [LARGE SCALE GENOMIC DNA]</scope>
    <source>
        <strain evidence="3 4">CAIM 1831</strain>
    </source>
</reference>
<dbReference type="RefSeq" id="WP_128812528.1">
    <property type="nucleotide sequence ID" value="NZ_AP019850.1"/>
</dbReference>
<feature type="chain" id="PRO_5047082773" evidence="1">
    <location>
        <begin position="25"/>
        <end position="133"/>
    </location>
</feature>
<organism evidence="3 4">
    <name type="scientific">Vibrio alfacsensis</name>
    <dbReference type="NCBI Taxonomy" id="1074311"/>
    <lineage>
        <taxon>Bacteria</taxon>
        <taxon>Pseudomonadati</taxon>
        <taxon>Pseudomonadota</taxon>
        <taxon>Gammaproteobacteria</taxon>
        <taxon>Vibrionales</taxon>
        <taxon>Vibrionaceae</taxon>
        <taxon>Vibrio</taxon>
    </lineage>
</organism>
<name>A0ABM6YXV8_9VIBR</name>
<dbReference type="Proteomes" id="UP000262832">
    <property type="component" value="Chromosome II"/>
</dbReference>
<evidence type="ECO:0000313" key="4">
    <source>
        <dbReference type="Proteomes" id="UP000262832"/>
    </source>
</evidence>
<accession>A0ABM6YXV8</accession>
<dbReference type="InterPro" id="IPR046350">
    <property type="entry name" value="Cystatin_sf"/>
</dbReference>
<feature type="domain" description="Cystatin" evidence="2">
    <location>
        <begin position="57"/>
        <end position="104"/>
    </location>
</feature>
<dbReference type="Gene3D" id="3.10.450.10">
    <property type="match status" value="1"/>
</dbReference>
<gene>
    <name evidence="3" type="ORF">D1115_16410</name>
</gene>